<sequence>MPIQAHISDIGDKYLCQREIPELEDFVGIDGVRVDPDKVRGVRQTVNDLQSFSGTPSTHLDSALAFQSWRHRYFSC</sequence>
<name>A0AAV2ZD11_9STRA</name>
<evidence type="ECO:0000313" key="1">
    <source>
        <dbReference type="EMBL" id="DBA03910.1"/>
    </source>
</evidence>
<reference evidence="1" key="2">
    <citation type="journal article" date="2023" name="Microbiol Resour">
        <title>Decontamination and Annotation of the Draft Genome Sequence of the Oomycete Lagenidium giganteum ARSEF 373.</title>
        <authorList>
            <person name="Morgan W.R."/>
            <person name="Tartar A."/>
        </authorList>
    </citation>
    <scope>NUCLEOTIDE SEQUENCE</scope>
    <source>
        <strain evidence="1">ARSEF 373</strain>
    </source>
</reference>
<comment type="caution">
    <text evidence="1">The sequence shown here is derived from an EMBL/GenBank/DDBJ whole genome shotgun (WGS) entry which is preliminary data.</text>
</comment>
<dbReference type="EMBL" id="DAKRPA010000014">
    <property type="protein sequence ID" value="DBA03910.1"/>
    <property type="molecule type" value="Genomic_DNA"/>
</dbReference>
<organism evidence="1 2">
    <name type="scientific">Lagenidium giganteum</name>
    <dbReference type="NCBI Taxonomy" id="4803"/>
    <lineage>
        <taxon>Eukaryota</taxon>
        <taxon>Sar</taxon>
        <taxon>Stramenopiles</taxon>
        <taxon>Oomycota</taxon>
        <taxon>Peronosporomycetes</taxon>
        <taxon>Pythiales</taxon>
        <taxon>Pythiaceae</taxon>
    </lineage>
</organism>
<proteinExistence type="predicted"/>
<accession>A0AAV2ZD11</accession>
<dbReference type="AlphaFoldDB" id="A0AAV2ZD11"/>
<protein>
    <submittedName>
        <fullName evidence="1">Uncharacterized protein</fullName>
    </submittedName>
</protein>
<keyword evidence="2" id="KW-1185">Reference proteome</keyword>
<evidence type="ECO:0000313" key="2">
    <source>
        <dbReference type="Proteomes" id="UP001146120"/>
    </source>
</evidence>
<reference evidence="1" key="1">
    <citation type="submission" date="2022-11" db="EMBL/GenBank/DDBJ databases">
        <authorList>
            <person name="Morgan W.R."/>
            <person name="Tartar A."/>
        </authorList>
    </citation>
    <scope>NUCLEOTIDE SEQUENCE</scope>
    <source>
        <strain evidence="1">ARSEF 373</strain>
    </source>
</reference>
<gene>
    <name evidence="1" type="ORF">N0F65_004600</name>
</gene>
<dbReference type="Proteomes" id="UP001146120">
    <property type="component" value="Unassembled WGS sequence"/>
</dbReference>